<dbReference type="Gene3D" id="1.20.1560.10">
    <property type="entry name" value="ABC transporter type 1, transmembrane domain"/>
    <property type="match status" value="1"/>
</dbReference>
<evidence type="ECO:0000259" key="8">
    <source>
        <dbReference type="PROSITE" id="PS50929"/>
    </source>
</evidence>
<dbReference type="CDD" id="cd07346">
    <property type="entry name" value="ABC_6TM_exporters"/>
    <property type="match status" value="1"/>
</dbReference>
<comment type="caution">
    <text evidence="9">The sequence shown here is derived from an EMBL/GenBank/DDBJ whole genome shotgun (WGS) entry which is preliminary data.</text>
</comment>
<dbReference type="PROSITE" id="PS00211">
    <property type="entry name" value="ABC_TRANSPORTER_1"/>
    <property type="match status" value="1"/>
</dbReference>
<dbReference type="GO" id="GO:0005524">
    <property type="term" value="F:ATP binding"/>
    <property type="evidence" value="ECO:0007669"/>
    <property type="project" value="UniProtKB-KW"/>
</dbReference>
<dbReference type="InterPro" id="IPR036640">
    <property type="entry name" value="ABC1_TM_sf"/>
</dbReference>
<dbReference type="PROSITE" id="PS50929">
    <property type="entry name" value="ABC_TM1F"/>
    <property type="match status" value="1"/>
</dbReference>
<keyword evidence="10" id="KW-1185">Reference proteome</keyword>
<evidence type="ECO:0000313" key="10">
    <source>
        <dbReference type="Proteomes" id="UP000586976"/>
    </source>
</evidence>
<feature type="transmembrane region" description="Helical" evidence="6">
    <location>
        <begin position="36"/>
        <end position="53"/>
    </location>
</feature>
<evidence type="ECO:0000256" key="2">
    <source>
        <dbReference type="ARBA" id="ARBA00022692"/>
    </source>
</evidence>
<evidence type="ECO:0000256" key="3">
    <source>
        <dbReference type="ARBA" id="ARBA00022989"/>
    </source>
</evidence>
<proteinExistence type="predicted"/>
<dbReference type="PANTHER" id="PTHR43394">
    <property type="entry name" value="ATP-DEPENDENT PERMEASE MDL1, MITOCHONDRIAL"/>
    <property type="match status" value="1"/>
</dbReference>
<keyword evidence="4 6" id="KW-0472">Membrane</keyword>
<accession>A0A7W2D3R2</accession>
<name>A0A7W2D3R2_9ACTN</name>
<dbReference type="PANTHER" id="PTHR43394:SF1">
    <property type="entry name" value="ATP-BINDING CASSETTE SUB-FAMILY B MEMBER 10, MITOCHONDRIAL"/>
    <property type="match status" value="1"/>
</dbReference>
<dbReference type="Pfam" id="PF00005">
    <property type="entry name" value="ABC_tran"/>
    <property type="match status" value="1"/>
</dbReference>
<keyword evidence="3 6" id="KW-1133">Transmembrane helix</keyword>
<dbReference type="InterPro" id="IPR003439">
    <property type="entry name" value="ABC_transporter-like_ATP-bd"/>
</dbReference>
<dbReference type="Gene3D" id="3.40.50.300">
    <property type="entry name" value="P-loop containing nucleotide triphosphate hydrolases"/>
    <property type="match status" value="1"/>
</dbReference>
<dbReference type="RefSeq" id="WP_181865881.1">
    <property type="nucleotide sequence ID" value="NZ_JACEQY010000027.1"/>
</dbReference>
<feature type="region of interest" description="Disordered" evidence="5">
    <location>
        <begin position="569"/>
        <end position="592"/>
    </location>
</feature>
<dbReference type="GO" id="GO:0016887">
    <property type="term" value="F:ATP hydrolysis activity"/>
    <property type="evidence" value="ECO:0007669"/>
    <property type="project" value="InterPro"/>
</dbReference>
<dbReference type="SUPFAM" id="SSF52540">
    <property type="entry name" value="P-loop containing nucleoside triphosphate hydrolases"/>
    <property type="match status" value="1"/>
</dbReference>
<evidence type="ECO:0000259" key="7">
    <source>
        <dbReference type="PROSITE" id="PS50893"/>
    </source>
</evidence>
<gene>
    <name evidence="9" type="ORF">H1V43_23260</name>
</gene>
<evidence type="ECO:0000256" key="1">
    <source>
        <dbReference type="ARBA" id="ARBA00004651"/>
    </source>
</evidence>
<dbReference type="AlphaFoldDB" id="A0A7W2D3R2"/>
<feature type="transmembrane region" description="Helical" evidence="6">
    <location>
        <begin position="73"/>
        <end position="93"/>
    </location>
</feature>
<dbReference type="Proteomes" id="UP000586976">
    <property type="component" value="Unassembled WGS sequence"/>
</dbReference>
<protein>
    <submittedName>
        <fullName evidence="9">ABC transporter ATP-binding protein</fullName>
    </submittedName>
</protein>
<dbReference type="EMBL" id="JACEQY010000027">
    <property type="protein sequence ID" value="MBA4864222.1"/>
    <property type="molecule type" value="Genomic_DNA"/>
</dbReference>
<feature type="domain" description="ABC transporter" evidence="7">
    <location>
        <begin position="304"/>
        <end position="568"/>
    </location>
</feature>
<evidence type="ECO:0000256" key="5">
    <source>
        <dbReference type="SAM" id="MobiDB-lite"/>
    </source>
</evidence>
<organism evidence="9 10">
    <name type="scientific">Streptomyces himalayensis subsp. aureolus</name>
    <dbReference type="NCBI Taxonomy" id="2758039"/>
    <lineage>
        <taxon>Bacteria</taxon>
        <taxon>Bacillati</taxon>
        <taxon>Actinomycetota</taxon>
        <taxon>Actinomycetes</taxon>
        <taxon>Kitasatosporales</taxon>
        <taxon>Streptomycetaceae</taxon>
        <taxon>Streptomyces</taxon>
        <taxon>Streptomyces himalayensis</taxon>
    </lineage>
</organism>
<feature type="transmembrane region" description="Helical" evidence="6">
    <location>
        <begin position="175"/>
        <end position="197"/>
    </location>
</feature>
<dbReference type="InterPro" id="IPR011527">
    <property type="entry name" value="ABC1_TM_dom"/>
</dbReference>
<dbReference type="GO" id="GO:0005886">
    <property type="term" value="C:plasma membrane"/>
    <property type="evidence" value="ECO:0007669"/>
    <property type="project" value="UniProtKB-SubCell"/>
</dbReference>
<dbReference type="InterPro" id="IPR017871">
    <property type="entry name" value="ABC_transporter-like_CS"/>
</dbReference>
<dbReference type="Pfam" id="PF00664">
    <property type="entry name" value="ABC_membrane"/>
    <property type="match status" value="1"/>
</dbReference>
<dbReference type="InterPro" id="IPR039421">
    <property type="entry name" value="Type_1_exporter"/>
</dbReference>
<dbReference type="GO" id="GO:0015421">
    <property type="term" value="F:ABC-type oligopeptide transporter activity"/>
    <property type="evidence" value="ECO:0007669"/>
    <property type="project" value="TreeGrafter"/>
</dbReference>
<sequence length="592" mass="63226">MGSAPVRDQHTSPRDQDVSGALRYIWWLVTSQRRRVLLAMVLGVVWMLGLTLPPYVLSRAVDDGLRPGHYSSLVGWVLVLLAVGVLNGVVAIARHRTLTKVRMDAAFRTVNAVVEQSTRLGSALTRRVTAGEITTIGIGDVWVISQSLTIVGPGVGAVVAYVVVAGVLLSISPLLALIVLLGVPVVAAAVGPVLGRLREVGSGYRQRQGELTDHLVDIVEGLRLLNGIGGKDRFAERYRRESRQLRDEGFRVASVASWVPTLGVGLPLLFLAAVTWLAARMAAQHTISIGDLVAVYGYVAFLVIPVTELIENGSYLSQAVVSARRVIALLNLRQDTAGVPATGDGPSEAASLRDPASGVEVAVGRFTAVVSARPQDAQAVVDRLGRFRPSETAWGDIPLAAIAPRRIRDRILVADNEADIFAGTLRQVVAGRRNPDDQSVLSALHQAAAEDVVKGLSNGLSSTVASQARNFSGGQRQRIRLARALFADPEVLVAAEPTSAVDARTEATIAARLYDGRSGRTTMVTTTSPLLLDRADVVHYLVEGRVAATGTHHDLLEREPGYRRLVSRGLEDEHDPGPQRGIGIPPAPSTAR</sequence>
<evidence type="ECO:0000313" key="9">
    <source>
        <dbReference type="EMBL" id="MBA4864222.1"/>
    </source>
</evidence>
<dbReference type="PROSITE" id="PS50893">
    <property type="entry name" value="ABC_TRANSPORTER_2"/>
    <property type="match status" value="1"/>
</dbReference>
<feature type="domain" description="ABC transmembrane type-1" evidence="8">
    <location>
        <begin position="37"/>
        <end position="318"/>
    </location>
</feature>
<feature type="transmembrane region" description="Helical" evidence="6">
    <location>
        <begin position="148"/>
        <end position="169"/>
    </location>
</feature>
<reference evidence="9 10" key="1">
    <citation type="submission" date="2020-07" db="EMBL/GenBank/DDBJ databases">
        <title>Streptomyces isolated from Indian soil.</title>
        <authorList>
            <person name="Mandal S."/>
            <person name="Maiti P.K."/>
        </authorList>
    </citation>
    <scope>NUCLEOTIDE SEQUENCE [LARGE SCALE GENOMIC DNA]</scope>
    <source>
        <strain evidence="9 10">PSKA54</strain>
    </source>
</reference>
<comment type="subcellular location">
    <subcellularLocation>
        <location evidence="1">Cell membrane</location>
        <topology evidence="1">Multi-pass membrane protein</topology>
    </subcellularLocation>
</comment>
<dbReference type="InterPro" id="IPR027417">
    <property type="entry name" value="P-loop_NTPase"/>
</dbReference>
<keyword evidence="9" id="KW-0067">ATP-binding</keyword>
<feature type="transmembrane region" description="Helical" evidence="6">
    <location>
        <begin position="249"/>
        <end position="279"/>
    </location>
</feature>
<evidence type="ECO:0000256" key="6">
    <source>
        <dbReference type="SAM" id="Phobius"/>
    </source>
</evidence>
<dbReference type="SUPFAM" id="SSF90123">
    <property type="entry name" value="ABC transporter transmembrane region"/>
    <property type="match status" value="1"/>
</dbReference>
<keyword evidence="2 6" id="KW-0812">Transmembrane</keyword>
<evidence type="ECO:0000256" key="4">
    <source>
        <dbReference type="ARBA" id="ARBA00023136"/>
    </source>
</evidence>
<keyword evidence="9" id="KW-0547">Nucleotide-binding</keyword>